<evidence type="ECO:0000256" key="2">
    <source>
        <dbReference type="ARBA" id="ARBA00022692"/>
    </source>
</evidence>
<organism evidence="8 11">
    <name type="scientific">Phytophthora cactorum</name>
    <dbReference type="NCBI Taxonomy" id="29920"/>
    <lineage>
        <taxon>Eukaryota</taxon>
        <taxon>Sar</taxon>
        <taxon>Stramenopiles</taxon>
        <taxon>Oomycota</taxon>
        <taxon>Peronosporomycetes</taxon>
        <taxon>Peronosporales</taxon>
        <taxon>Peronosporaceae</taxon>
        <taxon>Phytophthora</taxon>
    </lineage>
</organism>
<feature type="transmembrane region" description="Helical" evidence="6">
    <location>
        <begin position="1256"/>
        <end position="1280"/>
    </location>
</feature>
<dbReference type="EMBL" id="RCMG01000204">
    <property type="protein sequence ID" value="KAG2859801.1"/>
    <property type="molecule type" value="Genomic_DNA"/>
</dbReference>
<feature type="transmembrane region" description="Helical" evidence="6">
    <location>
        <begin position="1205"/>
        <end position="1224"/>
    </location>
</feature>
<dbReference type="Proteomes" id="UP000735874">
    <property type="component" value="Unassembled WGS sequence"/>
</dbReference>
<feature type="transmembrane region" description="Helical" evidence="6">
    <location>
        <begin position="91"/>
        <end position="111"/>
    </location>
</feature>
<feature type="transmembrane region" description="Helical" evidence="6">
    <location>
        <begin position="287"/>
        <end position="308"/>
    </location>
</feature>
<feature type="transmembrane region" description="Helical" evidence="6">
    <location>
        <begin position="123"/>
        <end position="145"/>
    </location>
</feature>
<proteinExistence type="predicted"/>
<dbReference type="InterPro" id="IPR007632">
    <property type="entry name" value="Anoctamin"/>
</dbReference>
<name>A0A8T0ZBY9_9STRA</name>
<feature type="region of interest" description="Disordered" evidence="5">
    <location>
        <begin position="1751"/>
        <end position="1787"/>
    </location>
</feature>
<dbReference type="PANTHER" id="PTHR12308:SF73">
    <property type="entry name" value="ANOCTAMIN"/>
    <property type="match status" value="1"/>
</dbReference>
<feature type="transmembrane region" description="Helical" evidence="6">
    <location>
        <begin position="1099"/>
        <end position="1120"/>
    </location>
</feature>
<evidence type="ECO:0000313" key="9">
    <source>
        <dbReference type="EMBL" id="KAG2927229.1"/>
    </source>
</evidence>
<feature type="transmembrane region" description="Helical" evidence="6">
    <location>
        <begin position="329"/>
        <end position="350"/>
    </location>
</feature>
<feature type="compositionally biased region" description="Polar residues" evidence="5">
    <location>
        <begin position="1757"/>
        <end position="1766"/>
    </location>
</feature>
<dbReference type="PANTHER" id="PTHR12308">
    <property type="entry name" value="ANOCTAMIN"/>
    <property type="match status" value="1"/>
</dbReference>
<reference evidence="8" key="1">
    <citation type="submission" date="2018-10" db="EMBL/GenBank/DDBJ databases">
        <title>Effector identification in a new, highly contiguous assembly of the strawberry crown rot pathogen Phytophthora cactorum.</title>
        <authorList>
            <person name="Armitage A.D."/>
            <person name="Nellist C.F."/>
            <person name="Bates H."/>
            <person name="Vickerstaff R.J."/>
            <person name="Harrison R.J."/>
        </authorList>
    </citation>
    <scope>NUCLEOTIDE SEQUENCE</scope>
    <source>
        <strain evidence="8">15-7</strain>
        <strain evidence="9">4032</strain>
        <strain evidence="10">P421</strain>
    </source>
</reference>
<sequence length="1817" mass="203526">MKAADGASAGRKPWRYYYVMAFPLSGNSIAPDKLQEMTEMTAAIEHREENYLRKVAARNAAHAAAVEAERRAREEKQPTISSHVAWVLRRLYVLSIVLLLLTVAVGCVLYWKYDGHERVPLMLVHVVVVSVVVVLLKDIGGWLAAYRGSGNGARVMLMVNLALIITLALLVDEIIIARRSHIKLREALAQSEDSLSQDTIDLILNGGEIPSLVQRFLFDAPSVFLQWLSVHCSDSSTTKLGYASIAIDRREFFSPLWNDSEKACVDATLRSCEQFDEVIEPIIIGELVMVSLQVLLTGMFLVVYDPVVSEKKFKRRRKLSLPKVKALSSSNLSTVLTRWLVFGAALFGTSNTVASTDLLHFCSIADFHTLFTWVMVVCLLSGFSAILAALFIGCGWKQQVAGVLLIIAVGSEVFMLAEFIKMAARLIGPDSDQMQIQELRQVYMEASAQTCSSIEHWISHVCVGMTSSEDPAEFDLSCQHEFVALLLVTFNFANSYLSWSIGVKLILLVQLILPSLRLALVKMVSYVCCMSSRDDLTAKTVERIIQQSPPPLDYEEALELYLRSMRARDPDRIAAEREAFEKEWSGRTGRVLADVRTPRVVVSASDFSAIVRTLMLRRLTTICKLDVSLSVSEDGQLLLVRIFASDNLLLATLCETESYRLQFADAIDPGRSFWRDKKEVNADQNVLDANTVKHRLKLLLAENAMSLKEAVWFPGESLTRVSTRVHALSRISRASKRLIRCHNSSPAFASYSPNIQRQFIYKKYPHKLDIPDTYRRSAVLRTVDCIRVTRRIIDAEFDTNATIASGSLSSFHCLHSSSRFDVNSRGALASSWVTFWRPVHLPGEFYPNDHATLNLIGRIAPFRQPLQDVRDYFGERIGFYFAWLAFYAKMMMIPAIIAIAAVASDTKHSLMTSVWNFYISLRYLQIDNADVDDKIDATIPLAELILSVGVIVWSFTLAKMWERRSVWYQLQWGITTNNSDNFQHSDSDHDTEYKQSLCSSVLRQLGSWLCVLVLGSANLLVVLVLLLGQGFLVDVWGEKLAVLGSCICQAFLLQWNGACIPLVAHALSKWENPHYSRDHPGYQRSFVGKLFTLQLFNTFTGMILLMLSGVGGLALLVHFVAPLNPLYVSYHSRIEGHVGIFIQMETLLIAIFAVQLSIRVFLILSAVRRFHMIQRGDQRKEFEEETMLSPYPGPDKDYAQIVMQLGLVVMFSSVCPLLPLLSLIECAVKQRQNALELCCIRQRPEPEDGDDVGLNLWASCMLIMVKFSVPVTLSLAFFTANNFADISIERRVGYWLIGVLSIWLVAQLVWFLVSRESRAVEEARARNFFLVERYFGHAEVHEQKTLSRDTSDKRVEKEDANLQETAPSVEQSLHHYEERLELLHRLNVALRKRDDMGGMASLAGANMVVEEAMEETHREYPVDPQGAEESVAFDDEDKSQHRESEEMIVGYFRPVRSMWPPPAQPPAQQEEISDDDTPAMDVVESSEGPTDRVSWEAPPVEGETIGDEGIASPTESGGESEPPVSPAPMLLSKLFTRMPTFPSTFVPSSALEEADATLLPPSTSPFVSASSSLPQVDIEPGIFASTEAEIICQQSASDDEILEEKKDKPSFTTGTAAVESPRRSFLSRIRSRKSKSPVSVHSEDDGSNNDSQVEAGERTLLRQLSPRLSFLPRKSKRPSSRVSDSEESKIDSSVVPEPLASRRLSMLFKRAQPPSCATTPLSEPPPVATNVEAEDRTVYPEASHRVQFDFLSDTHAETTTMQSSEPTQRRKSSSRSARPPSPPPVYRRIDLAGLEAVLEAANRRQFDFSADEQVWEE</sequence>
<evidence type="ECO:0000313" key="10">
    <source>
        <dbReference type="EMBL" id="KAG3223274.1"/>
    </source>
</evidence>
<evidence type="ECO:0000256" key="4">
    <source>
        <dbReference type="ARBA" id="ARBA00023136"/>
    </source>
</evidence>
<evidence type="ECO:0000256" key="1">
    <source>
        <dbReference type="ARBA" id="ARBA00004141"/>
    </source>
</evidence>
<dbReference type="VEuPathDB" id="FungiDB:PC110_g7908"/>
<protein>
    <recommendedName>
        <fullName evidence="7">Anoctamin transmembrane domain-containing protein</fullName>
    </recommendedName>
</protein>
<keyword evidence="2 6" id="KW-0812">Transmembrane</keyword>
<feature type="domain" description="Anoctamin transmembrane" evidence="7">
    <location>
        <begin position="869"/>
        <end position="1326"/>
    </location>
</feature>
<feature type="transmembrane region" description="Helical" evidence="6">
    <location>
        <begin position="937"/>
        <end position="958"/>
    </location>
</feature>
<feature type="transmembrane region" description="Helical" evidence="6">
    <location>
        <begin position="157"/>
        <end position="177"/>
    </location>
</feature>
<feature type="transmembrane region" description="Helical" evidence="6">
    <location>
        <begin position="1292"/>
        <end position="1313"/>
    </location>
</feature>
<gene>
    <name evidence="8" type="ORF">PC113_g8593</name>
    <name evidence="9" type="ORF">PC115_g7623</name>
    <name evidence="10" type="ORF">PC129_g6026</name>
</gene>
<comment type="subcellular location">
    <subcellularLocation>
        <location evidence="1">Membrane</location>
        <topology evidence="1">Multi-pass membrane protein</topology>
    </subcellularLocation>
</comment>
<feature type="transmembrane region" description="Helical" evidence="6">
    <location>
        <begin position="1005"/>
        <end position="1028"/>
    </location>
</feature>
<dbReference type="EMBL" id="RCMV01000150">
    <property type="protein sequence ID" value="KAG3223274.1"/>
    <property type="molecule type" value="Genomic_DNA"/>
</dbReference>
<feature type="transmembrane region" description="Helical" evidence="6">
    <location>
        <begin position="1140"/>
        <end position="1167"/>
    </location>
</feature>
<accession>A0A8T0ZBY9</accession>
<comment type="caution">
    <text evidence="8">The sequence shown here is derived from an EMBL/GenBank/DDBJ whole genome shotgun (WGS) entry which is preliminary data.</text>
</comment>
<feature type="region of interest" description="Disordered" evidence="5">
    <location>
        <begin position="1345"/>
        <end position="1369"/>
    </location>
</feature>
<dbReference type="EMBL" id="RCMI01000187">
    <property type="protein sequence ID" value="KAG2927229.1"/>
    <property type="molecule type" value="Genomic_DNA"/>
</dbReference>
<evidence type="ECO:0000313" key="8">
    <source>
        <dbReference type="EMBL" id="KAG2859801.1"/>
    </source>
</evidence>
<dbReference type="Proteomes" id="UP000760860">
    <property type="component" value="Unassembled WGS sequence"/>
</dbReference>
<feature type="transmembrane region" description="Helical" evidence="6">
    <location>
        <begin position="370"/>
        <end position="393"/>
    </location>
</feature>
<dbReference type="Pfam" id="PF04547">
    <property type="entry name" value="Anoctamin"/>
    <property type="match status" value="1"/>
</dbReference>
<evidence type="ECO:0000256" key="3">
    <source>
        <dbReference type="ARBA" id="ARBA00022989"/>
    </source>
</evidence>
<evidence type="ECO:0000256" key="6">
    <source>
        <dbReference type="SAM" id="Phobius"/>
    </source>
</evidence>
<feature type="region of interest" description="Disordered" evidence="5">
    <location>
        <begin position="1598"/>
        <end position="1697"/>
    </location>
</feature>
<keyword evidence="3 6" id="KW-1133">Transmembrane helix</keyword>
<dbReference type="GO" id="GO:0005254">
    <property type="term" value="F:chloride channel activity"/>
    <property type="evidence" value="ECO:0007669"/>
    <property type="project" value="TreeGrafter"/>
</dbReference>
<dbReference type="Proteomes" id="UP000774804">
    <property type="component" value="Unassembled WGS sequence"/>
</dbReference>
<feature type="compositionally biased region" description="Basic and acidic residues" evidence="5">
    <location>
        <begin position="1345"/>
        <end position="1360"/>
    </location>
</feature>
<feature type="region of interest" description="Disordered" evidence="5">
    <location>
        <begin position="1419"/>
        <end position="1527"/>
    </location>
</feature>
<feature type="transmembrane region" description="Helical" evidence="6">
    <location>
        <begin position="1040"/>
        <end position="1067"/>
    </location>
</feature>
<feature type="transmembrane region" description="Helical" evidence="6">
    <location>
        <begin position="400"/>
        <end position="420"/>
    </location>
</feature>
<feature type="transmembrane region" description="Helical" evidence="6">
    <location>
        <begin position="880"/>
        <end position="903"/>
    </location>
</feature>
<evidence type="ECO:0000256" key="5">
    <source>
        <dbReference type="SAM" id="MobiDB-lite"/>
    </source>
</evidence>
<evidence type="ECO:0000313" key="11">
    <source>
        <dbReference type="Proteomes" id="UP000735874"/>
    </source>
</evidence>
<feature type="transmembrane region" description="Helical" evidence="6">
    <location>
        <begin position="496"/>
        <end position="513"/>
    </location>
</feature>
<dbReference type="GO" id="GO:0016020">
    <property type="term" value="C:membrane"/>
    <property type="evidence" value="ECO:0007669"/>
    <property type="project" value="UniProtKB-SubCell"/>
</dbReference>
<evidence type="ECO:0000259" key="7">
    <source>
        <dbReference type="Pfam" id="PF04547"/>
    </source>
</evidence>
<dbReference type="InterPro" id="IPR049452">
    <property type="entry name" value="Anoctamin_TM"/>
</dbReference>
<keyword evidence="4 6" id="KW-0472">Membrane</keyword>